<keyword evidence="1 3" id="KW-0547">Nucleotide-binding</keyword>
<dbReference type="GO" id="GO:0005524">
    <property type="term" value="F:ATP binding"/>
    <property type="evidence" value="ECO:0007669"/>
    <property type="project" value="UniProtKB-UniRule"/>
</dbReference>
<feature type="region of interest" description="Disordered" evidence="5">
    <location>
        <begin position="488"/>
        <end position="519"/>
    </location>
</feature>
<dbReference type="Gene3D" id="3.40.850.10">
    <property type="entry name" value="Kinesin motor domain"/>
    <property type="match status" value="1"/>
</dbReference>
<dbReference type="GO" id="GO:0003777">
    <property type="term" value="F:microtubule motor activity"/>
    <property type="evidence" value="ECO:0007669"/>
    <property type="project" value="InterPro"/>
</dbReference>
<keyword evidence="8" id="KW-1185">Reference proteome</keyword>
<dbReference type="SMART" id="SM00129">
    <property type="entry name" value="KISc"/>
    <property type="match status" value="1"/>
</dbReference>
<dbReference type="GO" id="GO:0005874">
    <property type="term" value="C:microtubule"/>
    <property type="evidence" value="ECO:0007669"/>
    <property type="project" value="UniProtKB-KW"/>
</dbReference>
<dbReference type="PRINTS" id="PR00380">
    <property type="entry name" value="KINESINHEAVY"/>
</dbReference>
<proteinExistence type="inferred from homology"/>
<sequence>MSDILAKDVAANKGWFMECIAAKRAKMAAAAAAAPPSEGVCAMDSGARGITVACRTRPVLGFEQQRGWYSAISCTGRAGKGTVHLHQPSLSFDRKPKIVDTTFQFDHAFGSDCPNTHVYEQVGKPLVSLALRGGVSTVFAYGQTGSGKTYTISSIVDQAAQDLFSLRPEVPQSYEGRRAKDPSLPEDPISLSLQYFEIVGDECQDLMAPGEKVLIREDRFKAVQVTNAKSVPISSPEEFVAMCVQAAGHRRTDATYRNDASSRSHSVCIVTVHNAAYPQSEDGRLHLVDLAGSEGVEDKKHHDKTKMKEAAAINKSLMGLKDCMRARTMASSAVASVRHVHVPYRAHKLTLLLKDSFELASTRQSHTVVLAMVAPNDVDVKHSLNTLRYAAPFKVAVKNARPPPPDPRNPSNWDHDKAAGFITLCSRGRIDPEVVMPGLSGLQMCKMPEQLFLERSMQCKGVSMKFAKEVYVKIWNRVVDCNTKARKEALKPRAKKKTKKPEGDYYQESVKKMQGKGQK</sequence>
<dbReference type="EMBL" id="BDIP01001891">
    <property type="protein sequence ID" value="GIQ85339.1"/>
    <property type="molecule type" value="Genomic_DNA"/>
</dbReference>
<dbReference type="InterPro" id="IPR036961">
    <property type="entry name" value="Kinesin_motor_dom_sf"/>
</dbReference>
<dbReference type="Pfam" id="PF00225">
    <property type="entry name" value="Kinesin"/>
    <property type="match status" value="1"/>
</dbReference>
<accession>A0A9K3D135</accession>
<reference evidence="7 8" key="1">
    <citation type="journal article" date="2018" name="PLoS ONE">
        <title>The draft genome of Kipferlia bialata reveals reductive genome evolution in fornicate parasites.</title>
        <authorList>
            <person name="Tanifuji G."/>
            <person name="Takabayashi S."/>
            <person name="Kume K."/>
            <person name="Takagi M."/>
            <person name="Nakayama T."/>
            <person name="Kamikawa R."/>
            <person name="Inagaki Y."/>
            <person name="Hashimoto T."/>
        </authorList>
    </citation>
    <scope>NUCLEOTIDE SEQUENCE [LARGE SCALE GENOMIC DNA]</scope>
    <source>
        <strain evidence="7">NY0173</strain>
    </source>
</reference>
<evidence type="ECO:0000259" key="6">
    <source>
        <dbReference type="PROSITE" id="PS50067"/>
    </source>
</evidence>
<evidence type="ECO:0000256" key="3">
    <source>
        <dbReference type="PROSITE-ProRule" id="PRU00283"/>
    </source>
</evidence>
<dbReference type="InterPro" id="IPR001752">
    <property type="entry name" value="Kinesin_motor_dom"/>
</dbReference>
<comment type="caution">
    <text evidence="7">The sequence shown here is derived from an EMBL/GenBank/DDBJ whole genome shotgun (WGS) entry which is preliminary data.</text>
</comment>
<dbReference type="SUPFAM" id="SSF52540">
    <property type="entry name" value="P-loop containing nucleoside triphosphate hydrolases"/>
    <property type="match status" value="1"/>
</dbReference>
<dbReference type="OrthoDB" id="3176171at2759"/>
<feature type="binding site" evidence="3">
    <location>
        <begin position="142"/>
        <end position="149"/>
    </location>
    <ligand>
        <name>ATP</name>
        <dbReference type="ChEBI" id="CHEBI:30616"/>
    </ligand>
</feature>
<evidence type="ECO:0000313" key="7">
    <source>
        <dbReference type="EMBL" id="GIQ85339.1"/>
    </source>
</evidence>
<dbReference type="InterPro" id="IPR027417">
    <property type="entry name" value="P-loop_NTPase"/>
</dbReference>
<evidence type="ECO:0000256" key="5">
    <source>
        <dbReference type="SAM" id="MobiDB-lite"/>
    </source>
</evidence>
<dbReference type="GO" id="GO:0005871">
    <property type="term" value="C:kinesin complex"/>
    <property type="evidence" value="ECO:0007669"/>
    <property type="project" value="TreeGrafter"/>
</dbReference>
<dbReference type="Proteomes" id="UP000265618">
    <property type="component" value="Unassembled WGS sequence"/>
</dbReference>
<dbReference type="PROSITE" id="PS50067">
    <property type="entry name" value="KINESIN_MOTOR_2"/>
    <property type="match status" value="1"/>
</dbReference>
<dbReference type="AlphaFoldDB" id="A0A9K3D135"/>
<evidence type="ECO:0000256" key="1">
    <source>
        <dbReference type="ARBA" id="ARBA00022741"/>
    </source>
</evidence>
<dbReference type="GO" id="GO:0016887">
    <property type="term" value="F:ATP hydrolysis activity"/>
    <property type="evidence" value="ECO:0007669"/>
    <property type="project" value="TreeGrafter"/>
</dbReference>
<evidence type="ECO:0000313" key="8">
    <source>
        <dbReference type="Proteomes" id="UP000265618"/>
    </source>
</evidence>
<dbReference type="GO" id="GO:0007018">
    <property type="term" value="P:microtubule-based movement"/>
    <property type="evidence" value="ECO:0007669"/>
    <property type="project" value="InterPro"/>
</dbReference>
<dbReference type="InterPro" id="IPR027640">
    <property type="entry name" value="Kinesin-like_fam"/>
</dbReference>
<comment type="similarity">
    <text evidence="3 4">Belongs to the TRAFAC class myosin-kinesin ATPase superfamily. Kinesin family.</text>
</comment>
<protein>
    <recommendedName>
        <fullName evidence="4">Kinesin-like protein</fullName>
    </recommendedName>
</protein>
<keyword evidence="4" id="KW-0493">Microtubule</keyword>
<dbReference type="PANTHER" id="PTHR24115">
    <property type="entry name" value="KINESIN-RELATED"/>
    <property type="match status" value="1"/>
</dbReference>
<organism evidence="7 8">
    <name type="scientific">Kipferlia bialata</name>
    <dbReference type="NCBI Taxonomy" id="797122"/>
    <lineage>
        <taxon>Eukaryota</taxon>
        <taxon>Metamonada</taxon>
        <taxon>Carpediemonas-like organisms</taxon>
        <taxon>Kipferlia</taxon>
    </lineage>
</organism>
<gene>
    <name evidence="7" type="ORF">KIPB_006988</name>
</gene>
<evidence type="ECO:0000256" key="2">
    <source>
        <dbReference type="ARBA" id="ARBA00022840"/>
    </source>
</evidence>
<evidence type="ECO:0000256" key="4">
    <source>
        <dbReference type="RuleBase" id="RU000394"/>
    </source>
</evidence>
<keyword evidence="3 4" id="KW-0505">Motor protein</keyword>
<dbReference type="PROSITE" id="PS00411">
    <property type="entry name" value="KINESIN_MOTOR_1"/>
    <property type="match status" value="1"/>
</dbReference>
<dbReference type="InterPro" id="IPR019821">
    <property type="entry name" value="Kinesin_motor_CS"/>
</dbReference>
<name>A0A9K3D135_9EUKA</name>
<keyword evidence="2 3" id="KW-0067">ATP-binding</keyword>
<feature type="domain" description="Kinesin motor" evidence="6">
    <location>
        <begin position="49"/>
        <end position="396"/>
    </location>
</feature>
<dbReference type="GO" id="GO:0008017">
    <property type="term" value="F:microtubule binding"/>
    <property type="evidence" value="ECO:0007669"/>
    <property type="project" value="InterPro"/>
</dbReference>